<comment type="caution">
    <text evidence="2">The sequence shown here is derived from an EMBL/GenBank/DDBJ whole genome shotgun (WGS) entry which is preliminary data.</text>
</comment>
<proteinExistence type="predicted"/>
<accession>A0A9P5YUB8</accession>
<evidence type="ECO:0000313" key="3">
    <source>
        <dbReference type="Proteomes" id="UP000807469"/>
    </source>
</evidence>
<sequence length="311" mass="35137">MPAVRHSSRNLPHSSDTEPLVTPARKRFRLNEASPSSSIYSSSSPRKRQRKESLKKHQKDVNIEEILRAVVADPTNHEAILELKSIPRDENSVRILSKDLISSAKSAVVQRFKRKKGKLLLETELYLEWLNELDYVVSAFDTALNAKVPGTRKRLSGLGRVSYMTLYNLVDEFIDEVNAHHDRPSPRDSSEPPLYPATLTLVEEAKDPSTDIRSEKAVELADEALRRIDGVLADAVRRYKVECGRNNPALASRISTQEYALAKGCCLLCEQTGYGTSEDDMGDILMDETRSIMVQWKDEYEDCEDQLIDSD</sequence>
<gene>
    <name evidence="2" type="ORF">BDN70DRAFT_344675</name>
</gene>
<evidence type="ECO:0000313" key="2">
    <source>
        <dbReference type="EMBL" id="KAF9474046.1"/>
    </source>
</evidence>
<feature type="region of interest" description="Disordered" evidence="1">
    <location>
        <begin position="1"/>
        <end position="58"/>
    </location>
</feature>
<organism evidence="2 3">
    <name type="scientific">Pholiota conissans</name>
    <dbReference type="NCBI Taxonomy" id="109636"/>
    <lineage>
        <taxon>Eukaryota</taxon>
        <taxon>Fungi</taxon>
        <taxon>Dikarya</taxon>
        <taxon>Basidiomycota</taxon>
        <taxon>Agaricomycotina</taxon>
        <taxon>Agaricomycetes</taxon>
        <taxon>Agaricomycetidae</taxon>
        <taxon>Agaricales</taxon>
        <taxon>Agaricineae</taxon>
        <taxon>Strophariaceae</taxon>
        <taxon>Pholiota</taxon>
    </lineage>
</organism>
<feature type="compositionally biased region" description="Basic residues" evidence="1">
    <location>
        <begin position="45"/>
        <end position="58"/>
    </location>
</feature>
<dbReference type="OrthoDB" id="2945238at2759"/>
<dbReference type="Proteomes" id="UP000807469">
    <property type="component" value="Unassembled WGS sequence"/>
</dbReference>
<evidence type="ECO:0000256" key="1">
    <source>
        <dbReference type="SAM" id="MobiDB-lite"/>
    </source>
</evidence>
<feature type="compositionally biased region" description="Low complexity" evidence="1">
    <location>
        <begin position="34"/>
        <end position="44"/>
    </location>
</feature>
<dbReference type="EMBL" id="MU155400">
    <property type="protein sequence ID" value="KAF9474046.1"/>
    <property type="molecule type" value="Genomic_DNA"/>
</dbReference>
<reference evidence="2" key="1">
    <citation type="submission" date="2020-11" db="EMBL/GenBank/DDBJ databases">
        <authorList>
            <consortium name="DOE Joint Genome Institute"/>
            <person name="Ahrendt S."/>
            <person name="Riley R."/>
            <person name="Andreopoulos W."/>
            <person name="Labutti K."/>
            <person name="Pangilinan J."/>
            <person name="Ruiz-Duenas F.J."/>
            <person name="Barrasa J.M."/>
            <person name="Sanchez-Garcia M."/>
            <person name="Camarero S."/>
            <person name="Miyauchi S."/>
            <person name="Serrano A."/>
            <person name="Linde D."/>
            <person name="Babiker R."/>
            <person name="Drula E."/>
            <person name="Ayuso-Fernandez I."/>
            <person name="Pacheco R."/>
            <person name="Padilla G."/>
            <person name="Ferreira P."/>
            <person name="Barriuso J."/>
            <person name="Kellner H."/>
            <person name="Castanera R."/>
            <person name="Alfaro M."/>
            <person name="Ramirez L."/>
            <person name="Pisabarro A.G."/>
            <person name="Kuo A."/>
            <person name="Tritt A."/>
            <person name="Lipzen A."/>
            <person name="He G."/>
            <person name="Yan M."/>
            <person name="Ng V."/>
            <person name="Cullen D."/>
            <person name="Martin F."/>
            <person name="Rosso M.-N."/>
            <person name="Henrissat B."/>
            <person name="Hibbett D."/>
            <person name="Martinez A.T."/>
            <person name="Grigoriev I.V."/>
        </authorList>
    </citation>
    <scope>NUCLEOTIDE SEQUENCE</scope>
    <source>
        <strain evidence="2">CIRM-BRFM 674</strain>
    </source>
</reference>
<dbReference type="AlphaFoldDB" id="A0A9P5YUB8"/>
<keyword evidence="3" id="KW-1185">Reference proteome</keyword>
<name>A0A9P5YUB8_9AGAR</name>
<protein>
    <submittedName>
        <fullName evidence="2">Uncharacterized protein</fullName>
    </submittedName>
</protein>